<reference evidence="3 4" key="1">
    <citation type="journal article" date="2023" name="Hortic Res">
        <title>The complete reference genome for grapevine (Vitis vinifera L.) genetics and breeding.</title>
        <authorList>
            <person name="Shi X."/>
            <person name="Cao S."/>
            <person name="Wang X."/>
            <person name="Huang S."/>
            <person name="Wang Y."/>
            <person name="Liu Z."/>
            <person name="Liu W."/>
            <person name="Leng X."/>
            <person name="Peng Y."/>
            <person name="Wang N."/>
            <person name="Wang Y."/>
            <person name="Ma Z."/>
            <person name="Xu X."/>
            <person name="Zhang F."/>
            <person name="Xue H."/>
            <person name="Zhong H."/>
            <person name="Wang Y."/>
            <person name="Zhang K."/>
            <person name="Velt A."/>
            <person name="Avia K."/>
            <person name="Holtgrawe D."/>
            <person name="Grimplet J."/>
            <person name="Matus J.T."/>
            <person name="Ware D."/>
            <person name="Wu X."/>
            <person name="Wang H."/>
            <person name="Liu C."/>
            <person name="Fang Y."/>
            <person name="Rustenholz C."/>
            <person name="Cheng Z."/>
            <person name="Xiao H."/>
            <person name="Zhou Y."/>
        </authorList>
    </citation>
    <scope>NUCLEOTIDE SEQUENCE [LARGE SCALE GENOMIC DNA]</scope>
    <source>
        <strain evidence="4">cv. Pinot noir / PN40024</strain>
        <tissue evidence="3">Leaf</tissue>
    </source>
</reference>
<protein>
    <submittedName>
        <fullName evidence="3">Uncharacterized protein</fullName>
    </submittedName>
</protein>
<evidence type="ECO:0000313" key="3">
    <source>
        <dbReference type="EMBL" id="WKA00136.1"/>
    </source>
</evidence>
<keyword evidence="1" id="KW-0175">Coiled coil</keyword>
<dbReference type="EMBL" id="CP126659">
    <property type="protein sequence ID" value="WKA00136.1"/>
    <property type="molecule type" value="Genomic_DNA"/>
</dbReference>
<evidence type="ECO:0000256" key="2">
    <source>
        <dbReference type="SAM" id="MobiDB-lite"/>
    </source>
</evidence>
<feature type="coiled-coil region" evidence="1">
    <location>
        <begin position="599"/>
        <end position="707"/>
    </location>
</feature>
<evidence type="ECO:0000256" key="1">
    <source>
        <dbReference type="SAM" id="Coils"/>
    </source>
</evidence>
<name>A0ABY9CZR7_VITVI</name>
<keyword evidence="4" id="KW-1185">Reference proteome</keyword>
<accession>A0ABY9CZR7</accession>
<gene>
    <name evidence="3" type="ORF">VitviT2T_018525</name>
</gene>
<feature type="compositionally biased region" description="Basic and acidic residues" evidence="2">
    <location>
        <begin position="320"/>
        <end position="329"/>
    </location>
</feature>
<dbReference type="Proteomes" id="UP001227230">
    <property type="component" value="Chromosome 12"/>
</dbReference>
<feature type="region of interest" description="Disordered" evidence="2">
    <location>
        <begin position="511"/>
        <end position="539"/>
    </location>
</feature>
<proteinExistence type="predicted"/>
<organism evidence="3 4">
    <name type="scientific">Vitis vinifera</name>
    <name type="common">Grape</name>
    <dbReference type="NCBI Taxonomy" id="29760"/>
    <lineage>
        <taxon>Eukaryota</taxon>
        <taxon>Viridiplantae</taxon>
        <taxon>Streptophyta</taxon>
        <taxon>Embryophyta</taxon>
        <taxon>Tracheophyta</taxon>
        <taxon>Spermatophyta</taxon>
        <taxon>Magnoliopsida</taxon>
        <taxon>eudicotyledons</taxon>
        <taxon>Gunneridae</taxon>
        <taxon>Pentapetalae</taxon>
        <taxon>rosids</taxon>
        <taxon>Vitales</taxon>
        <taxon>Vitaceae</taxon>
        <taxon>Viteae</taxon>
        <taxon>Vitis</taxon>
    </lineage>
</organism>
<sequence length="747" mass="83007">MSSKKKAASSARVGNAHEKSTDKLSVKEFRDRFCIPNGVIVDFLHGEDVVPTEKAEQGAIIFSKEQFNAGLRFPLLALLMEFLHFTKIPPVFIHPNIIRVLMGCSIINMLYNLDLTMLEVFFVYSLKKAKTDIFSLSAHLPSLQLVTELPNSTKGGAKGRVMVRGAWAGSRHPTRPFSPNYSLAIPGPEKRGHLVDWVENASFDCLSKLFEIDAKERQCKTLLTARNLTAVVREPQEYVTNILPRKMPKEVVPGEHYIVKDLPIYEASKVADAEKRRVLLEDREKKKNEGTLRKAPGQKRDADSPPKKTPAKRRKLVKKNGKDVKEPTPPKEFAPPPIIHEAEVMIEELVNPAPHSISSGSGHLAGLNHSSTSLAAVARLANLAEEAASVNHPDSRNPDADAAEAVCATPMEEAGAESQSQPSDDPDRLALVLVTGPPSKKPRSVRNLRSGLHGRLQEQQQEIEVSCSSAHDAHPEEGEVEMVTEIPAVPVMVPAEVAPEETHSDVNVEAPHPEQELPSAALSGEKPVHDASCSSDDSFSYTELEDKLKQIPPGSPDIMPSAQMFENVETLVSGLRGMAQQHDLFSNLLRTTDYMKIFASKHKESENQLRLKLEEAEASLSTIRKENEALRVDLAEAKGREESTADRLHEAADEMAQLRGEVRQLRTEVSIEKKQREDLKLRLVAQKEELEREFAAEKEELEVEYQKQVDDTFIFGYRCCMKKNGIKRDVPSIPPGEEKKLHDKPAP</sequence>
<feature type="region of interest" description="Disordered" evidence="2">
    <location>
        <begin position="726"/>
        <end position="747"/>
    </location>
</feature>
<feature type="compositionally biased region" description="Basic and acidic residues" evidence="2">
    <location>
        <begin position="281"/>
        <end position="306"/>
    </location>
</feature>
<evidence type="ECO:0000313" key="4">
    <source>
        <dbReference type="Proteomes" id="UP001227230"/>
    </source>
</evidence>
<feature type="region of interest" description="Disordered" evidence="2">
    <location>
        <begin position="281"/>
        <end position="336"/>
    </location>
</feature>
<feature type="compositionally biased region" description="Basic residues" evidence="2">
    <location>
        <begin position="309"/>
        <end position="319"/>
    </location>
</feature>